<evidence type="ECO:0000313" key="3">
    <source>
        <dbReference type="Proteomes" id="UP001140074"/>
    </source>
</evidence>
<proteinExistence type="predicted"/>
<feature type="compositionally biased region" description="Low complexity" evidence="1">
    <location>
        <begin position="27"/>
        <end position="48"/>
    </location>
</feature>
<dbReference type="AlphaFoldDB" id="A0A9W8ILP9"/>
<dbReference type="Proteomes" id="UP001140074">
    <property type="component" value="Unassembled WGS sequence"/>
</dbReference>
<protein>
    <recommendedName>
        <fullName evidence="4">Cysteine-rich transmembrane CYSTM domain-containing protein</fullName>
    </recommendedName>
</protein>
<feature type="region of interest" description="Disordered" evidence="1">
    <location>
        <begin position="1"/>
        <end position="66"/>
    </location>
</feature>
<keyword evidence="3" id="KW-1185">Reference proteome</keyword>
<feature type="compositionally biased region" description="Basic and acidic residues" evidence="1">
    <location>
        <begin position="1"/>
        <end position="10"/>
    </location>
</feature>
<reference evidence="2" key="1">
    <citation type="submission" date="2022-07" db="EMBL/GenBank/DDBJ databases">
        <title>Phylogenomic reconstructions and comparative analyses of Kickxellomycotina fungi.</title>
        <authorList>
            <person name="Reynolds N.K."/>
            <person name="Stajich J.E."/>
            <person name="Barry K."/>
            <person name="Grigoriev I.V."/>
            <person name="Crous P."/>
            <person name="Smith M.E."/>
        </authorList>
    </citation>
    <scope>NUCLEOTIDE SEQUENCE</scope>
    <source>
        <strain evidence="2">RSA 476</strain>
    </source>
</reference>
<gene>
    <name evidence="2" type="ORF">GGH94_005783</name>
</gene>
<evidence type="ECO:0000256" key="1">
    <source>
        <dbReference type="SAM" id="MobiDB-lite"/>
    </source>
</evidence>
<feature type="compositionally biased region" description="Pro residues" evidence="1">
    <location>
        <begin position="49"/>
        <end position="66"/>
    </location>
</feature>
<name>A0A9W8ILP9_9FUNG</name>
<dbReference type="EMBL" id="JANBUY010000334">
    <property type="protein sequence ID" value="KAJ2860002.1"/>
    <property type="molecule type" value="Genomic_DNA"/>
</dbReference>
<evidence type="ECO:0008006" key="4">
    <source>
        <dbReference type="Google" id="ProtNLM"/>
    </source>
</evidence>
<evidence type="ECO:0000313" key="2">
    <source>
        <dbReference type="EMBL" id="KAJ2860002.1"/>
    </source>
</evidence>
<comment type="caution">
    <text evidence="2">The sequence shown here is derived from an EMBL/GenBank/DDBJ whole genome shotgun (WGS) entry which is preliminary data.</text>
</comment>
<sequence>MNYDSKDQDRAYSQQQHYGAPPPQNGYPQPTFPQQSYPQQSYPQQAYPPFQPGAPQAYPPYQPPGAPVPVIIQQQAAPPAQKDSDWGCCKTCCLACCACCLLDALC</sequence>
<organism evidence="2 3">
    <name type="scientific">Coemansia aciculifera</name>
    <dbReference type="NCBI Taxonomy" id="417176"/>
    <lineage>
        <taxon>Eukaryota</taxon>
        <taxon>Fungi</taxon>
        <taxon>Fungi incertae sedis</taxon>
        <taxon>Zoopagomycota</taxon>
        <taxon>Kickxellomycotina</taxon>
        <taxon>Kickxellomycetes</taxon>
        <taxon>Kickxellales</taxon>
        <taxon>Kickxellaceae</taxon>
        <taxon>Coemansia</taxon>
    </lineage>
</organism>
<accession>A0A9W8ILP9</accession>